<sequence length="224" mass="25077">MSTNKTALVLGASGLVGNELVKTLIQRNQYNKIHLLIRRPIENFESPVCEQFIADFDKLEAYSELFQVTDVFCCLGTTIKKAKSKEVFRKVDFEYPLEAAKLALKGGAEKFLIVSAMGADSKSRFFYNQVKGDVEKSLKTLNLRSLHIFRPSLLLGKRKEFRFGEKLAAKASGLLNKVMVGPLRPYKAIEAKKVALAMAITAESGKNVMNTYPSHEIERIANQK</sequence>
<keyword evidence="2" id="KW-1185">Reference proteome</keyword>
<organism evidence="1 2">
    <name type="scientific">Neobacillus bataviensis LMG 21833</name>
    <dbReference type="NCBI Taxonomy" id="1117379"/>
    <lineage>
        <taxon>Bacteria</taxon>
        <taxon>Bacillati</taxon>
        <taxon>Bacillota</taxon>
        <taxon>Bacilli</taxon>
        <taxon>Bacillales</taxon>
        <taxon>Bacillaceae</taxon>
        <taxon>Neobacillus</taxon>
    </lineage>
</organism>
<dbReference type="eggNOG" id="COG0702">
    <property type="taxonomic scope" value="Bacteria"/>
</dbReference>
<evidence type="ECO:0000313" key="2">
    <source>
        <dbReference type="Proteomes" id="UP000006316"/>
    </source>
</evidence>
<dbReference type="OrthoDB" id="9798632at2"/>
<reference evidence="1 2" key="1">
    <citation type="journal article" date="2012" name="Front. Microbiol.">
        <title>Redundancy and modularity in membrane-associated dissimilatory nitrate reduction in Bacillus.</title>
        <authorList>
            <person name="Heylen K."/>
            <person name="Keltjens J."/>
        </authorList>
    </citation>
    <scope>NUCLEOTIDE SEQUENCE [LARGE SCALE GENOMIC DNA]</scope>
    <source>
        <strain evidence="2">LMG 21833T</strain>
    </source>
</reference>
<dbReference type="SUPFAM" id="SSF51735">
    <property type="entry name" value="NAD(P)-binding Rossmann-fold domains"/>
    <property type="match status" value="1"/>
</dbReference>
<dbReference type="PANTHER" id="PTHR14097">
    <property type="entry name" value="OXIDOREDUCTASE HTATIP2"/>
    <property type="match status" value="1"/>
</dbReference>
<evidence type="ECO:0000313" key="1">
    <source>
        <dbReference type="EMBL" id="EKN69756.1"/>
    </source>
</evidence>
<dbReference type="EMBL" id="AJLS01000054">
    <property type="protein sequence ID" value="EKN69756.1"/>
    <property type="molecule type" value="Genomic_DNA"/>
</dbReference>
<dbReference type="RefSeq" id="WP_007084661.1">
    <property type="nucleotide sequence ID" value="NZ_AJLS01000054.1"/>
</dbReference>
<dbReference type="InterPro" id="IPR014843">
    <property type="entry name" value="Him1/Fmp52"/>
</dbReference>
<protein>
    <submittedName>
        <fullName evidence="1">NAD-dependent epimerase/dehydratase</fullName>
    </submittedName>
</protein>
<dbReference type="Pfam" id="PF08732">
    <property type="entry name" value="HIM1"/>
    <property type="match status" value="1"/>
</dbReference>
<dbReference type="AlphaFoldDB" id="K6E8T9"/>
<dbReference type="Gene3D" id="3.40.50.720">
    <property type="entry name" value="NAD(P)-binding Rossmann-like Domain"/>
    <property type="match status" value="1"/>
</dbReference>
<dbReference type="PANTHER" id="PTHR14097:SF7">
    <property type="entry name" value="OXIDOREDUCTASE HTATIP2"/>
    <property type="match status" value="1"/>
</dbReference>
<proteinExistence type="predicted"/>
<dbReference type="Proteomes" id="UP000006316">
    <property type="component" value="Unassembled WGS sequence"/>
</dbReference>
<dbReference type="CDD" id="cd05250">
    <property type="entry name" value="CC3_like_SDR_a"/>
    <property type="match status" value="1"/>
</dbReference>
<dbReference type="InterPro" id="IPR036291">
    <property type="entry name" value="NAD(P)-bd_dom_sf"/>
</dbReference>
<dbReference type="STRING" id="1117379.BABA_08191"/>
<name>K6E8T9_9BACI</name>
<accession>K6E8T9</accession>
<comment type="caution">
    <text evidence="1">The sequence shown here is derived from an EMBL/GenBank/DDBJ whole genome shotgun (WGS) entry which is preliminary data.</text>
</comment>
<dbReference type="PATRIC" id="fig|1117379.3.peg.1714"/>
<gene>
    <name evidence="1" type="ORF">BABA_08191</name>
</gene>